<sequence>MDNKRKICKICNRAFANGKAMGGHMRSHLAKHPVPPRRNPTPLPTPDYPTRSSPISPFYSSSETSPPEKSDLADGESDTESSPKTSTNLTRTRSKRRPKFVVNAVQVQLSSAHPEPESVNSFSEAFPDDEVAMCLLKLKRDKWSKEFKKEVIKRGREEENDQEEEDENVSFLVTRAPKSQYKYKCRICKKRFRSHQALGGHKASHKNSKKYDPNEGESGYVNGYMNQRNFECPFCDKVFESGQALGGHKKVHFSYLTVVKKIPEKSETQHSFLDLNRFPEEDEEVSQVEFSSVSNAEIMHGRGN</sequence>
<dbReference type="AlphaFoldDB" id="A0AAV5MX36"/>
<dbReference type="InterPro" id="IPR036236">
    <property type="entry name" value="Znf_C2H2_sf"/>
</dbReference>
<feature type="domain" description="C2H2-type" evidence="3">
    <location>
        <begin position="230"/>
        <end position="252"/>
    </location>
</feature>
<feature type="compositionally biased region" description="Pro residues" evidence="2">
    <location>
        <begin position="36"/>
        <end position="47"/>
    </location>
</feature>
<organism evidence="4 5">
    <name type="scientific">Rubroshorea leprosula</name>
    <dbReference type="NCBI Taxonomy" id="152421"/>
    <lineage>
        <taxon>Eukaryota</taxon>
        <taxon>Viridiplantae</taxon>
        <taxon>Streptophyta</taxon>
        <taxon>Embryophyta</taxon>
        <taxon>Tracheophyta</taxon>
        <taxon>Spermatophyta</taxon>
        <taxon>Magnoliopsida</taxon>
        <taxon>eudicotyledons</taxon>
        <taxon>Gunneridae</taxon>
        <taxon>Pentapetalae</taxon>
        <taxon>rosids</taxon>
        <taxon>malvids</taxon>
        <taxon>Malvales</taxon>
        <taxon>Dipterocarpaceae</taxon>
        <taxon>Rubroshorea</taxon>
    </lineage>
</organism>
<gene>
    <name evidence="4" type="ORF">SLEP1_g59816</name>
</gene>
<feature type="compositionally biased region" description="Polar residues" evidence="2">
    <location>
        <begin position="80"/>
        <end position="91"/>
    </location>
</feature>
<dbReference type="GO" id="GO:0008270">
    <property type="term" value="F:zinc ion binding"/>
    <property type="evidence" value="ECO:0007669"/>
    <property type="project" value="UniProtKB-KW"/>
</dbReference>
<accession>A0AAV5MX36</accession>
<dbReference type="InterPro" id="IPR044303">
    <property type="entry name" value="ZAT1/4/9"/>
</dbReference>
<dbReference type="Gene3D" id="3.30.160.60">
    <property type="entry name" value="Classic Zinc Finger"/>
    <property type="match status" value="1"/>
</dbReference>
<proteinExistence type="predicted"/>
<evidence type="ECO:0000256" key="2">
    <source>
        <dbReference type="SAM" id="MobiDB-lite"/>
    </source>
</evidence>
<feature type="compositionally biased region" description="Basic residues" evidence="2">
    <location>
        <begin position="25"/>
        <end position="35"/>
    </location>
</feature>
<dbReference type="PANTHER" id="PTHR46326">
    <property type="entry name" value="ZINC FINGER PROTEIN ZAT1-RELATED"/>
    <property type="match status" value="1"/>
</dbReference>
<dbReference type="EMBL" id="BPVZ01001228">
    <property type="protein sequence ID" value="GKV53281.1"/>
    <property type="molecule type" value="Genomic_DNA"/>
</dbReference>
<evidence type="ECO:0000259" key="3">
    <source>
        <dbReference type="PROSITE" id="PS50157"/>
    </source>
</evidence>
<evidence type="ECO:0000313" key="5">
    <source>
        <dbReference type="Proteomes" id="UP001054252"/>
    </source>
</evidence>
<keyword evidence="5" id="KW-1185">Reference proteome</keyword>
<comment type="caution">
    <text evidence="4">The sequence shown here is derived from an EMBL/GenBank/DDBJ whole genome shotgun (WGS) entry which is preliminary data.</text>
</comment>
<feature type="region of interest" description="Disordered" evidence="2">
    <location>
        <begin position="21"/>
        <end position="99"/>
    </location>
</feature>
<keyword evidence="1" id="KW-0479">Metal-binding</keyword>
<dbReference type="SUPFAM" id="SSF57667">
    <property type="entry name" value="beta-beta-alpha zinc fingers"/>
    <property type="match status" value="2"/>
</dbReference>
<feature type="domain" description="C2H2-type" evidence="3">
    <location>
        <begin position="183"/>
        <end position="210"/>
    </location>
</feature>
<dbReference type="Proteomes" id="UP001054252">
    <property type="component" value="Unassembled WGS sequence"/>
</dbReference>
<feature type="domain" description="C2H2-type" evidence="3">
    <location>
        <begin position="6"/>
        <end position="33"/>
    </location>
</feature>
<keyword evidence="1" id="KW-0862">Zinc</keyword>
<dbReference type="Pfam" id="PF13912">
    <property type="entry name" value="zf-C2H2_6"/>
    <property type="match status" value="3"/>
</dbReference>
<dbReference type="PROSITE" id="PS00028">
    <property type="entry name" value="ZINC_FINGER_C2H2_1"/>
    <property type="match status" value="3"/>
</dbReference>
<reference evidence="4 5" key="1">
    <citation type="journal article" date="2021" name="Commun. Biol.">
        <title>The genome of Shorea leprosula (Dipterocarpaceae) highlights the ecological relevance of drought in aseasonal tropical rainforests.</title>
        <authorList>
            <person name="Ng K.K.S."/>
            <person name="Kobayashi M.J."/>
            <person name="Fawcett J.A."/>
            <person name="Hatakeyama M."/>
            <person name="Paape T."/>
            <person name="Ng C.H."/>
            <person name="Ang C.C."/>
            <person name="Tnah L.H."/>
            <person name="Lee C.T."/>
            <person name="Nishiyama T."/>
            <person name="Sese J."/>
            <person name="O'Brien M.J."/>
            <person name="Copetti D."/>
            <person name="Mohd Noor M.I."/>
            <person name="Ong R.C."/>
            <person name="Putra M."/>
            <person name="Sireger I.Z."/>
            <person name="Indrioko S."/>
            <person name="Kosugi Y."/>
            <person name="Izuno A."/>
            <person name="Isagi Y."/>
            <person name="Lee S.L."/>
            <person name="Shimizu K.K."/>
        </authorList>
    </citation>
    <scope>NUCLEOTIDE SEQUENCE [LARGE SCALE GENOMIC DNA]</scope>
    <source>
        <strain evidence="4">214</strain>
    </source>
</reference>
<dbReference type="GO" id="GO:0006355">
    <property type="term" value="P:regulation of DNA-templated transcription"/>
    <property type="evidence" value="ECO:0007669"/>
    <property type="project" value="InterPro"/>
</dbReference>
<keyword evidence="1" id="KW-0863">Zinc-finger</keyword>
<name>A0AAV5MX36_9ROSI</name>
<protein>
    <recommendedName>
        <fullName evidence="3">C2H2-type domain-containing protein</fullName>
    </recommendedName>
</protein>
<feature type="compositionally biased region" description="Low complexity" evidence="2">
    <location>
        <begin position="52"/>
        <end position="65"/>
    </location>
</feature>
<dbReference type="PROSITE" id="PS50157">
    <property type="entry name" value="ZINC_FINGER_C2H2_2"/>
    <property type="match status" value="3"/>
</dbReference>
<dbReference type="PANTHER" id="PTHR46326:SF10">
    <property type="entry name" value="C2H2 AND C2HC ZINC FINGER PROTEIN"/>
    <property type="match status" value="1"/>
</dbReference>
<evidence type="ECO:0000313" key="4">
    <source>
        <dbReference type="EMBL" id="GKV53281.1"/>
    </source>
</evidence>
<dbReference type="InterPro" id="IPR013087">
    <property type="entry name" value="Znf_C2H2_type"/>
</dbReference>
<evidence type="ECO:0000256" key="1">
    <source>
        <dbReference type="PROSITE-ProRule" id="PRU00042"/>
    </source>
</evidence>
<dbReference type="SMART" id="SM00355">
    <property type="entry name" value="ZnF_C2H2"/>
    <property type="match status" value="3"/>
</dbReference>